<reference evidence="1" key="1">
    <citation type="journal article" date="2023" name="Plant J.">
        <title>The genome of the king protea, Protea cynaroides.</title>
        <authorList>
            <person name="Chang J."/>
            <person name="Duong T.A."/>
            <person name="Schoeman C."/>
            <person name="Ma X."/>
            <person name="Roodt D."/>
            <person name="Barker N."/>
            <person name="Li Z."/>
            <person name="Van de Peer Y."/>
            <person name="Mizrachi E."/>
        </authorList>
    </citation>
    <scope>NUCLEOTIDE SEQUENCE</scope>
    <source>
        <tissue evidence="1">Young leaves</tissue>
    </source>
</reference>
<sequence length="153" mass="17009">MVVVVDDPQSLENKKVAIGDAVPRKLQVGLRIHLSILREPEPAEELAAATLHTVPHIILLFHLFAPLPTDLKDASLLHLHLLFFLLEPRKVSLGDVGFRSLFPIDSGVKECFGIASARSPEWIPIAKREWVEQIGSLATKDAWNQTSCRFSSN</sequence>
<proteinExistence type="predicted"/>
<accession>A0A9Q0QTD4</accession>
<dbReference type="Proteomes" id="UP001141806">
    <property type="component" value="Unassembled WGS sequence"/>
</dbReference>
<evidence type="ECO:0000313" key="1">
    <source>
        <dbReference type="EMBL" id="KAJ4971158.1"/>
    </source>
</evidence>
<comment type="caution">
    <text evidence="1">The sequence shown here is derived from an EMBL/GenBank/DDBJ whole genome shotgun (WGS) entry which is preliminary data.</text>
</comment>
<name>A0A9Q0QTD4_9MAGN</name>
<organism evidence="1 2">
    <name type="scientific">Protea cynaroides</name>
    <dbReference type="NCBI Taxonomy" id="273540"/>
    <lineage>
        <taxon>Eukaryota</taxon>
        <taxon>Viridiplantae</taxon>
        <taxon>Streptophyta</taxon>
        <taxon>Embryophyta</taxon>
        <taxon>Tracheophyta</taxon>
        <taxon>Spermatophyta</taxon>
        <taxon>Magnoliopsida</taxon>
        <taxon>Proteales</taxon>
        <taxon>Proteaceae</taxon>
        <taxon>Protea</taxon>
    </lineage>
</organism>
<dbReference type="EMBL" id="JAMYWD010000005">
    <property type="protein sequence ID" value="KAJ4971158.1"/>
    <property type="molecule type" value="Genomic_DNA"/>
</dbReference>
<evidence type="ECO:0000313" key="2">
    <source>
        <dbReference type="Proteomes" id="UP001141806"/>
    </source>
</evidence>
<gene>
    <name evidence="1" type="ORF">NE237_004257</name>
</gene>
<protein>
    <submittedName>
        <fullName evidence="1">Uncharacterized protein</fullName>
    </submittedName>
</protein>
<keyword evidence="2" id="KW-1185">Reference proteome</keyword>
<dbReference type="AlphaFoldDB" id="A0A9Q0QTD4"/>
<dbReference type="OrthoDB" id="1743262at2759"/>